<keyword evidence="9" id="KW-1185">Reference proteome</keyword>
<comment type="caution">
    <text evidence="8">The sequence shown here is derived from an EMBL/GenBank/DDBJ whole genome shotgun (WGS) entry which is preliminary data.</text>
</comment>
<proteinExistence type="inferred from homology"/>
<dbReference type="FunFam" id="3.40.50.720:FF:000203">
    <property type="entry name" value="D-3-phosphoglycerate dehydrogenase (SerA)"/>
    <property type="match status" value="1"/>
</dbReference>
<keyword evidence="2 4" id="KW-0560">Oxidoreductase</keyword>
<evidence type="ECO:0000259" key="6">
    <source>
        <dbReference type="Pfam" id="PF00389"/>
    </source>
</evidence>
<reference evidence="8 9" key="1">
    <citation type="submission" date="2014-06" db="EMBL/GenBank/DDBJ databases">
        <authorList>
            <person name="Le Roux F."/>
        </authorList>
    </citation>
    <scope>NUCLEOTIDE SEQUENCE [LARGE SCALE GENOMIC DNA]</scope>
    <source>
        <strain evidence="8 9">J2-31</strain>
    </source>
</reference>
<dbReference type="CDD" id="cd05299">
    <property type="entry name" value="CtBP_dh"/>
    <property type="match status" value="1"/>
</dbReference>
<dbReference type="InterPro" id="IPR050418">
    <property type="entry name" value="D-iso_2-hydroxyacid_DH_PdxB"/>
</dbReference>
<dbReference type="InterPro" id="IPR006139">
    <property type="entry name" value="D-isomer_2_OHA_DH_cat_dom"/>
</dbReference>
<dbReference type="AlphaFoldDB" id="A0AA87C0V8"/>
<evidence type="ECO:0000256" key="2">
    <source>
        <dbReference type="ARBA" id="ARBA00023002"/>
    </source>
</evidence>
<comment type="similarity">
    <text evidence="1 4">Belongs to the D-isomer specific 2-hydroxyacid dehydrogenase family.</text>
</comment>
<feature type="compositionally biased region" description="Basic and acidic residues" evidence="5">
    <location>
        <begin position="338"/>
        <end position="347"/>
    </location>
</feature>
<dbReference type="PANTHER" id="PTHR43761">
    <property type="entry name" value="D-ISOMER SPECIFIC 2-HYDROXYACID DEHYDROGENASE FAMILY PROTEIN (AFU_ORTHOLOGUE AFUA_1G13630)"/>
    <property type="match status" value="1"/>
</dbReference>
<evidence type="ECO:0000259" key="7">
    <source>
        <dbReference type="Pfam" id="PF02826"/>
    </source>
</evidence>
<dbReference type="PROSITE" id="PS00671">
    <property type="entry name" value="D_2_HYDROXYACID_DH_3"/>
    <property type="match status" value="1"/>
</dbReference>
<feature type="domain" description="D-isomer specific 2-hydroxyacid dehydrogenase catalytic" evidence="6">
    <location>
        <begin position="44"/>
        <end position="327"/>
    </location>
</feature>
<dbReference type="InterPro" id="IPR029753">
    <property type="entry name" value="D-isomer_DH_CS"/>
</dbReference>
<dbReference type="Gene3D" id="3.40.50.720">
    <property type="entry name" value="NAD(P)-binding Rossmann-like Domain"/>
    <property type="match status" value="2"/>
</dbReference>
<protein>
    <submittedName>
        <fullName evidence="8">Dehydrogenase</fullName>
    </submittedName>
</protein>
<evidence type="ECO:0000256" key="4">
    <source>
        <dbReference type="RuleBase" id="RU003719"/>
    </source>
</evidence>
<dbReference type="InterPro" id="IPR043322">
    <property type="entry name" value="CtBP"/>
</dbReference>
<sequence>MTEQKKFKVYVSDFDYPDLDIERSVLEPIGAEVIGLNCKTGIGLGELAKDADAILQQYAKIPRSTIEQLENCKIICRYGIGVDILDVEACYDHGIKVSNVPDYCIDEVADHSISLGLALFRRIPAYDKSTHEGKWHWDIDGLVPKRFRSSTWGLIGFGRIAQNIARKITALGFKVVAFDPYVSSSYMNTFGVEKVNLDTLIETSDVVNVMCPHTPETDRLINEERLRKMKPNAVLVNGARGKVVDNKALYKALTEGWIASAGLDDPEEEPAKLDNWNPADNPIFGLDNCVVTPHVAYVSEEAFQECRRIAAENAKAVLLGGKPLDPVQRVKTPLSEQANKKRMEQPA</sequence>
<evidence type="ECO:0000256" key="1">
    <source>
        <dbReference type="ARBA" id="ARBA00005854"/>
    </source>
</evidence>
<name>A0AA87C0V8_9VIBR</name>
<dbReference type="SUPFAM" id="SSF52283">
    <property type="entry name" value="Formate/glycerate dehydrogenase catalytic domain-like"/>
    <property type="match status" value="1"/>
</dbReference>
<feature type="region of interest" description="Disordered" evidence="5">
    <location>
        <begin position="326"/>
        <end position="347"/>
    </location>
</feature>
<gene>
    <name evidence="8" type="ORF">VCR31J2_1310871</name>
</gene>
<organism evidence="8 9">
    <name type="scientific">Vibrio coralliirubri</name>
    <dbReference type="NCBI Taxonomy" id="1516159"/>
    <lineage>
        <taxon>Bacteria</taxon>
        <taxon>Pseudomonadati</taxon>
        <taxon>Pseudomonadota</taxon>
        <taxon>Gammaproteobacteria</taxon>
        <taxon>Vibrionales</taxon>
        <taxon>Vibrionaceae</taxon>
        <taxon>Vibrio</taxon>
    </lineage>
</organism>
<dbReference type="PANTHER" id="PTHR43761:SF1">
    <property type="entry name" value="D-ISOMER SPECIFIC 2-HYDROXYACID DEHYDROGENASE CATALYTIC DOMAIN-CONTAINING PROTEIN-RELATED"/>
    <property type="match status" value="1"/>
</dbReference>
<dbReference type="Pfam" id="PF00389">
    <property type="entry name" value="2-Hacid_dh"/>
    <property type="match status" value="1"/>
</dbReference>
<evidence type="ECO:0000256" key="5">
    <source>
        <dbReference type="SAM" id="MobiDB-lite"/>
    </source>
</evidence>
<dbReference type="Pfam" id="PF02826">
    <property type="entry name" value="2-Hacid_dh_C"/>
    <property type="match status" value="1"/>
</dbReference>
<dbReference type="GO" id="GO:0016616">
    <property type="term" value="F:oxidoreductase activity, acting on the CH-OH group of donors, NAD or NADP as acceptor"/>
    <property type="evidence" value="ECO:0007669"/>
    <property type="project" value="InterPro"/>
</dbReference>
<keyword evidence="3" id="KW-0520">NAD</keyword>
<dbReference type="Proteomes" id="UP000041625">
    <property type="component" value="Unassembled WGS sequence"/>
</dbReference>
<accession>A0AA87C0V8</accession>
<evidence type="ECO:0000313" key="9">
    <source>
        <dbReference type="Proteomes" id="UP000041625"/>
    </source>
</evidence>
<dbReference type="RefSeq" id="WP_050651297.1">
    <property type="nucleotide sequence ID" value="NZ_LK933979.1"/>
</dbReference>
<dbReference type="GO" id="GO:0003714">
    <property type="term" value="F:transcription corepressor activity"/>
    <property type="evidence" value="ECO:0007669"/>
    <property type="project" value="InterPro"/>
</dbReference>
<dbReference type="GO" id="GO:0051287">
    <property type="term" value="F:NAD binding"/>
    <property type="evidence" value="ECO:0007669"/>
    <property type="project" value="InterPro"/>
</dbReference>
<evidence type="ECO:0000313" key="8">
    <source>
        <dbReference type="EMBL" id="CDT80291.1"/>
    </source>
</evidence>
<dbReference type="EMBL" id="CCKJ01000037">
    <property type="protein sequence ID" value="CDT80291.1"/>
    <property type="molecule type" value="Genomic_DNA"/>
</dbReference>
<evidence type="ECO:0000256" key="3">
    <source>
        <dbReference type="ARBA" id="ARBA00023027"/>
    </source>
</evidence>
<feature type="domain" description="D-isomer specific 2-hydroxyacid dehydrogenase NAD-binding" evidence="7">
    <location>
        <begin position="114"/>
        <end position="296"/>
    </location>
</feature>
<dbReference type="SUPFAM" id="SSF51735">
    <property type="entry name" value="NAD(P)-binding Rossmann-fold domains"/>
    <property type="match status" value="1"/>
</dbReference>
<dbReference type="InterPro" id="IPR006140">
    <property type="entry name" value="D-isomer_DH_NAD-bd"/>
</dbReference>
<dbReference type="InterPro" id="IPR036291">
    <property type="entry name" value="NAD(P)-bd_dom_sf"/>
</dbReference>